<comment type="caution">
    <text evidence="1">The sequence shown here is derived from an EMBL/GenBank/DDBJ whole genome shotgun (WGS) entry which is preliminary data.</text>
</comment>
<accession>A0ABV3DU67</accession>
<reference evidence="1 2" key="1">
    <citation type="submission" date="2024-06" db="EMBL/GenBank/DDBJ databases">
        <title>The Natural Products Discovery Center: Release of the First 8490 Sequenced Strains for Exploring Actinobacteria Biosynthetic Diversity.</title>
        <authorList>
            <person name="Kalkreuter E."/>
            <person name="Kautsar S.A."/>
            <person name="Yang D."/>
            <person name="Bader C.D."/>
            <person name="Teijaro C.N."/>
            <person name="Fluegel L."/>
            <person name="Davis C.M."/>
            <person name="Simpson J.R."/>
            <person name="Lauterbach L."/>
            <person name="Steele A.D."/>
            <person name="Gui C."/>
            <person name="Meng S."/>
            <person name="Li G."/>
            <person name="Viehrig K."/>
            <person name="Ye F."/>
            <person name="Su P."/>
            <person name="Kiefer A.F."/>
            <person name="Nichols A."/>
            <person name="Cepeda A.J."/>
            <person name="Yan W."/>
            <person name="Fan B."/>
            <person name="Jiang Y."/>
            <person name="Adhikari A."/>
            <person name="Zheng C.-J."/>
            <person name="Schuster L."/>
            <person name="Cowan T.M."/>
            <person name="Smanski M.J."/>
            <person name="Chevrette M.G."/>
            <person name="De Carvalho L.P.S."/>
            <person name="Shen B."/>
        </authorList>
    </citation>
    <scope>NUCLEOTIDE SEQUENCE [LARGE SCALE GENOMIC DNA]</scope>
    <source>
        <strain evidence="1 2">NPDC048946</strain>
    </source>
</reference>
<gene>
    <name evidence="1" type="ORF">AB0C36_33540</name>
</gene>
<dbReference type="Proteomes" id="UP001551482">
    <property type="component" value="Unassembled WGS sequence"/>
</dbReference>
<name>A0ABV3DU67_9ACTN</name>
<dbReference type="InterPro" id="IPR036689">
    <property type="entry name" value="ESAT-6-like_sf"/>
</dbReference>
<evidence type="ECO:0000313" key="2">
    <source>
        <dbReference type="Proteomes" id="UP001551482"/>
    </source>
</evidence>
<protein>
    <recommendedName>
        <fullName evidence="3">WXG100 family type VII secretion target</fullName>
    </recommendedName>
</protein>
<keyword evidence="2" id="KW-1185">Reference proteome</keyword>
<dbReference type="SUPFAM" id="SSF140453">
    <property type="entry name" value="EsxAB dimer-like"/>
    <property type="match status" value="1"/>
</dbReference>
<evidence type="ECO:0000313" key="1">
    <source>
        <dbReference type="EMBL" id="MEU8138409.1"/>
    </source>
</evidence>
<proteinExistence type="predicted"/>
<sequence>MTEISSSADPARISARAHALAVAATRIDNDAVTLAAGVRSALTQWSGTAAAAFRSYAGATDASRIATSSALRVAAIRLEAHAEAVAAARARP</sequence>
<organism evidence="1 2">
    <name type="scientific">Streptodolium elevatio</name>
    <dbReference type="NCBI Taxonomy" id="3157996"/>
    <lineage>
        <taxon>Bacteria</taxon>
        <taxon>Bacillati</taxon>
        <taxon>Actinomycetota</taxon>
        <taxon>Actinomycetes</taxon>
        <taxon>Kitasatosporales</taxon>
        <taxon>Streptomycetaceae</taxon>
        <taxon>Streptodolium</taxon>
    </lineage>
</organism>
<dbReference type="EMBL" id="JBEZFP010000122">
    <property type="protein sequence ID" value="MEU8138409.1"/>
    <property type="molecule type" value="Genomic_DNA"/>
</dbReference>
<dbReference type="RefSeq" id="WP_358361733.1">
    <property type="nucleotide sequence ID" value="NZ_JBEZFP010000122.1"/>
</dbReference>
<evidence type="ECO:0008006" key="3">
    <source>
        <dbReference type="Google" id="ProtNLM"/>
    </source>
</evidence>